<name>A0AAJ0DB23_9PEZI</name>
<dbReference type="InterPro" id="IPR027417">
    <property type="entry name" value="P-loop_NTPase"/>
</dbReference>
<feature type="compositionally biased region" description="Acidic residues" evidence="5">
    <location>
        <begin position="8"/>
        <end position="24"/>
    </location>
</feature>
<dbReference type="PROSITE" id="PS51194">
    <property type="entry name" value="HELICASE_CTER"/>
    <property type="match status" value="1"/>
</dbReference>
<dbReference type="InterPro" id="IPR014001">
    <property type="entry name" value="Helicase_ATP-bd"/>
</dbReference>
<evidence type="ECO:0008006" key="10">
    <source>
        <dbReference type="Google" id="ProtNLM"/>
    </source>
</evidence>
<accession>A0AAJ0DB23</accession>
<dbReference type="PROSITE" id="PS51192">
    <property type="entry name" value="HELICASE_ATP_BIND_1"/>
    <property type="match status" value="1"/>
</dbReference>
<dbReference type="Pfam" id="PF00271">
    <property type="entry name" value="Helicase_C"/>
    <property type="match status" value="1"/>
</dbReference>
<dbReference type="GO" id="GO:0005524">
    <property type="term" value="F:ATP binding"/>
    <property type="evidence" value="ECO:0007669"/>
    <property type="project" value="UniProtKB-KW"/>
</dbReference>
<dbReference type="Pfam" id="PF23002">
    <property type="entry name" value="PIN-like_DDX60"/>
    <property type="match status" value="1"/>
</dbReference>
<evidence type="ECO:0000256" key="3">
    <source>
        <dbReference type="ARBA" id="ARBA00022806"/>
    </source>
</evidence>
<evidence type="ECO:0000259" key="6">
    <source>
        <dbReference type="PROSITE" id="PS51192"/>
    </source>
</evidence>
<dbReference type="Gene3D" id="3.40.50.300">
    <property type="entry name" value="P-loop containing nucleotide triphosphate hydrolases"/>
    <property type="match status" value="2"/>
</dbReference>
<evidence type="ECO:0000256" key="5">
    <source>
        <dbReference type="SAM" id="MobiDB-lite"/>
    </source>
</evidence>
<dbReference type="GO" id="GO:0003676">
    <property type="term" value="F:nucleic acid binding"/>
    <property type="evidence" value="ECO:0007669"/>
    <property type="project" value="InterPro"/>
</dbReference>
<evidence type="ECO:0000256" key="1">
    <source>
        <dbReference type="ARBA" id="ARBA00022741"/>
    </source>
</evidence>
<feature type="domain" description="Helicase ATP-binding" evidence="6">
    <location>
        <begin position="836"/>
        <end position="1006"/>
    </location>
</feature>
<proteinExistence type="predicted"/>
<dbReference type="InterPro" id="IPR001650">
    <property type="entry name" value="Helicase_C-like"/>
</dbReference>
<reference evidence="8" key="1">
    <citation type="submission" date="2023-04" db="EMBL/GenBank/DDBJ databases">
        <title>Black Yeasts Isolated from many extreme environments.</title>
        <authorList>
            <person name="Coleine C."/>
            <person name="Stajich J.E."/>
            <person name="Selbmann L."/>
        </authorList>
    </citation>
    <scope>NUCLEOTIDE SEQUENCE</scope>
    <source>
        <strain evidence="8">CCFEE 5312</strain>
    </source>
</reference>
<dbReference type="FunFam" id="3.40.50.300:FF:001039">
    <property type="entry name" value="ATP-dependent RNA helicase DDX60"/>
    <property type="match status" value="1"/>
</dbReference>
<dbReference type="GO" id="GO:0016787">
    <property type="term" value="F:hydrolase activity"/>
    <property type="evidence" value="ECO:0007669"/>
    <property type="project" value="UniProtKB-KW"/>
</dbReference>
<dbReference type="GO" id="GO:0004386">
    <property type="term" value="F:helicase activity"/>
    <property type="evidence" value="ECO:0007669"/>
    <property type="project" value="UniProtKB-KW"/>
</dbReference>
<keyword evidence="1" id="KW-0547">Nucleotide-binding</keyword>
<dbReference type="GO" id="GO:0005737">
    <property type="term" value="C:cytoplasm"/>
    <property type="evidence" value="ECO:0007669"/>
    <property type="project" value="TreeGrafter"/>
</dbReference>
<evidence type="ECO:0000256" key="4">
    <source>
        <dbReference type="ARBA" id="ARBA00022840"/>
    </source>
</evidence>
<dbReference type="InterPro" id="IPR052431">
    <property type="entry name" value="SKI2_subfamily_helicases"/>
</dbReference>
<keyword evidence="3" id="KW-0347">Helicase</keyword>
<feature type="region of interest" description="Disordered" evidence="5">
    <location>
        <begin position="1"/>
        <end position="76"/>
    </location>
</feature>
<dbReference type="Proteomes" id="UP001271007">
    <property type="component" value="Unassembled WGS sequence"/>
</dbReference>
<dbReference type="SMART" id="SM00490">
    <property type="entry name" value="HELICc"/>
    <property type="match status" value="1"/>
</dbReference>
<dbReference type="InterPro" id="IPR059032">
    <property type="entry name" value="WHD_DDX60"/>
</dbReference>
<protein>
    <recommendedName>
        <fullName evidence="10">P-loop containing nucleoside triphosphate hydrolase protein</fullName>
    </recommendedName>
</protein>
<evidence type="ECO:0000313" key="9">
    <source>
        <dbReference type="Proteomes" id="UP001271007"/>
    </source>
</evidence>
<dbReference type="Pfam" id="PF00270">
    <property type="entry name" value="DEAD"/>
    <property type="match status" value="1"/>
</dbReference>
<evidence type="ECO:0000313" key="8">
    <source>
        <dbReference type="EMBL" id="KAK3050399.1"/>
    </source>
</evidence>
<evidence type="ECO:0000256" key="2">
    <source>
        <dbReference type="ARBA" id="ARBA00022801"/>
    </source>
</evidence>
<keyword evidence="2" id="KW-0378">Hydrolase</keyword>
<dbReference type="CDD" id="cd18795">
    <property type="entry name" value="SF2_C_Ski2"/>
    <property type="match status" value="1"/>
</dbReference>
<dbReference type="SUPFAM" id="SSF52540">
    <property type="entry name" value="P-loop containing nucleoside triphosphate hydrolases"/>
    <property type="match status" value="1"/>
</dbReference>
<dbReference type="PANTHER" id="PTHR44533">
    <property type="entry name" value="DEAD/H RNA HELICASE, PUTATIVE-RELATED"/>
    <property type="match status" value="1"/>
</dbReference>
<organism evidence="8 9">
    <name type="scientific">Extremus antarcticus</name>
    <dbReference type="NCBI Taxonomy" id="702011"/>
    <lineage>
        <taxon>Eukaryota</taxon>
        <taxon>Fungi</taxon>
        <taxon>Dikarya</taxon>
        <taxon>Ascomycota</taxon>
        <taxon>Pezizomycotina</taxon>
        <taxon>Dothideomycetes</taxon>
        <taxon>Dothideomycetidae</taxon>
        <taxon>Mycosphaerellales</taxon>
        <taxon>Extremaceae</taxon>
        <taxon>Extremus</taxon>
    </lineage>
</organism>
<feature type="domain" description="Helicase C-terminal" evidence="7">
    <location>
        <begin position="1276"/>
        <end position="1449"/>
    </location>
</feature>
<dbReference type="SMART" id="SM00487">
    <property type="entry name" value="DEXDc"/>
    <property type="match status" value="1"/>
</dbReference>
<feature type="region of interest" description="Disordered" evidence="5">
    <location>
        <begin position="1253"/>
        <end position="1279"/>
    </location>
</feature>
<dbReference type="PANTHER" id="PTHR44533:SF4">
    <property type="entry name" value="DEAD_H RNA HELICASE, PUTATIVE-RELATED"/>
    <property type="match status" value="1"/>
</dbReference>
<gene>
    <name evidence="8" type="ORF">LTR09_008310</name>
</gene>
<feature type="compositionally biased region" description="Polar residues" evidence="5">
    <location>
        <begin position="29"/>
        <end position="53"/>
    </location>
</feature>
<dbReference type="CDD" id="cd18025">
    <property type="entry name" value="DEXHc_DDX60"/>
    <property type="match status" value="1"/>
</dbReference>
<evidence type="ECO:0000259" key="7">
    <source>
        <dbReference type="PROSITE" id="PS51194"/>
    </source>
</evidence>
<feature type="compositionally biased region" description="Acidic residues" evidence="5">
    <location>
        <begin position="56"/>
        <end position="73"/>
    </location>
</feature>
<dbReference type="InterPro" id="IPR055124">
    <property type="entry name" value="PIN-like_DDX60"/>
</dbReference>
<keyword evidence="4" id="KW-0067">ATP-binding</keyword>
<dbReference type="InterPro" id="IPR011545">
    <property type="entry name" value="DEAD/DEAH_box_helicase_dom"/>
</dbReference>
<dbReference type="EMBL" id="JAWDJX010000032">
    <property type="protein sequence ID" value="KAK3050399.1"/>
    <property type="molecule type" value="Genomic_DNA"/>
</dbReference>
<feature type="region of interest" description="Disordered" evidence="5">
    <location>
        <begin position="593"/>
        <end position="639"/>
    </location>
</feature>
<keyword evidence="9" id="KW-1185">Reference proteome</keyword>
<feature type="compositionally biased region" description="Polar residues" evidence="5">
    <location>
        <begin position="597"/>
        <end position="613"/>
    </location>
</feature>
<sequence>MSEKSDQEEVLDDWEDDAEGEEEPAAIATTNGHPSESHVTPQVNAKAQGIPTTENDSSDSQDEDDDESDEAVDQDYSSEVLSQYKKLLSRRVDLVGDYAGNELFLIDGDSLLLRCFSDEHLDFVTGFQLLHAVYNVEKILHHLVRRKCNFHIAFFHGTRTLSVPSGTSPINTSKYLLARAIVIRHLETRLSISHPDIQICEFPSYTSAEFTKYLSVHSPYFIMAHDGAESSHRKGKSLSETQTKESMNPSRVALRELVMFFIERGFNVALINGLEWRDTKIMAMVLERQHRVAMIPQDRGLLQVSDDLTRIELGEELSSIRASAPHFTQRQYLAVLATTRVVRTAPSSFSAELLAKLAHSFMLHQAAVAHLPLSARRLPAAASDQTEQAFLGAMANCAESVLFSKAWSESFSEVTDACDLSDFLDGRLFHHVHTAHPQLTPEMQRTAHGLVAALQQLTQLSIKQAGQTTEASAPSEQNEAETNEAVRMAIMPFSNAVFDKHLKSVGLLVDESVIGQQSASSHRIFREVTHWHNAKKPLVQKGPPTPQSERQAFRAAKRNQVFMADMQKYAASLTNAVGRSLDPETIVVGAVKPKVSAQPSSGTQTPDSESTEGTLADGKGKAQPQKGGGGKKGKQNAGKQAMMLQIAASKAKKDEAATDKISGAWAVVVKGFEAGTDVRANFRKAQEYLASVPSASRRVISAEVQLYRLSCLLRYWTSLCRKGEKSQNLEVAALIWSICRTVCESDGLTKEVLEHVEHTIEVMSLPPSGSDANQSLQSRKIGFRFATLRPADNVSVEMGPQEFQLNYCGPYMERSFDSRPDPRVEFQPDGWQRKVLDAIDADKSVFAVAPTSAGKTFISFYAMRKVLESNDNDVLVYVAPTKALVNQIAAEIQARYSKKFKFGGKSVWAIHTRDYRINSPTGCQVLVTVPHVLQIMLLAPTNANSWSSRVKRIIFDEVHSIGQAEDGVVWEQLLLLAPCPIIALSATVGNPEEFSDWLASTQKAIGTELVTVQHPHRYSDLRKYYYVPPKKFAFQGLPEKTYFGLLGLEHAEGLNHVHPVAGLVDRSRGMPQDLALEPKDCLMLYHALKKYANDSYPVSSDLDPTKALPKVPRKVNILEWESKLKSVLRAWLSDDDSPYPRVLAELERSFRDDKRETLQTTRSESAPESADIPSALNLHESTLPLLCRLQEQEALPAILFNYDRHECEKVCEALVKQLVEAERIQVKSGPKYDQRLERWEDWKKAQAKAALRDARASKKKTAKKGEAGEDDEKASKLDQAMEAGAADASVWESFDPAAPVDGYHFANHARVLPSEMEIYVRQLKYREIQQYLIDALERGIGVHHAGMNRKYRQIVEILFRKGFLRVIVATGTLALGINMPCKTVIFSGDSVFLTALNYRQCAGRAGRRGFDLLGNVVFQGVSREKVCRLLSSRLPDLNGHFPLTTTLVLRLFTLLHDSKNSSYAVSAINALLSQPRMYMGGTSFKDQAMHHLRFSIEYLRRQYLLGSNGAPLNFAGLVSHLYFTENSSFAFHALLKEGYFHELCAGHETNEKVTLETLMLVMSHLFGRRYCRQADEEYKSKVVKPSSSIVFLPEMPNKAANILRKHNKQTLDVYRTYVESFVDQHIKTTDRKLPLTGIEVGGDDTEGASVLNSLPATKTRSAFVALSGLGDNFESISALCQTTRDGVFLEEAVIPHVSVHPDETDSPLNAWLLDFFKHGDVHTIERANGIRRSEIWFMLNDFSLVLATLIASIMGYMKLREGSDMEMLDLVGDFDAHEESNDEKAAAQEDQSDGGSIAGMSVADSAISLPDRPTSKVVSKKAAKNADSWEDVAEREDAMARVEAFKNPGEALEDDSSEQGAWNGGEGDQGLRNVLKAFTKLHAEFNLKFKAMWA</sequence>
<comment type="caution">
    <text evidence="8">The sequence shown here is derived from an EMBL/GenBank/DDBJ whole genome shotgun (WGS) entry which is preliminary data.</text>
</comment>
<dbReference type="Pfam" id="PF26076">
    <property type="entry name" value="WHD_DDX60"/>
    <property type="match status" value="1"/>
</dbReference>